<feature type="region of interest" description="Disordered" evidence="10">
    <location>
        <begin position="673"/>
        <end position="794"/>
    </location>
</feature>
<dbReference type="STRING" id="503106.A0A218Z9Z0"/>
<feature type="region of interest" description="Disordered" evidence="10">
    <location>
        <begin position="382"/>
        <end position="413"/>
    </location>
</feature>
<keyword evidence="12" id="KW-1185">Reference proteome</keyword>
<feature type="compositionally biased region" description="Low complexity" evidence="10">
    <location>
        <begin position="785"/>
        <end position="794"/>
    </location>
</feature>
<dbReference type="GO" id="GO:0006260">
    <property type="term" value="P:DNA replication"/>
    <property type="evidence" value="ECO:0007669"/>
    <property type="project" value="InterPro"/>
</dbReference>
<dbReference type="InParanoid" id="A0A218Z9Z0"/>
<reference evidence="11 12" key="1">
    <citation type="submission" date="2017-04" db="EMBL/GenBank/DDBJ databases">
        <title>Draft genome sequence of Marssonina coronaria NL1: causal agent of apple blotch.</title>
        <authorList>
            <person name="Cheng Q."/>
        </authorList>
    </citation>
    <scope>NUCLEOTIDE SEQUENCE [LARGE SCALE GENOMIC DNA]</scope>
    <source>
        <strain evidence="11 12">NL1</strain>
    </source>
</reference>
<evidence type="ECO:0000256" key="3">
    <source>
        <dbReference type="ARBA" id="ARBA00022553"/>
    </source>
</evidence>
<comment type="function">
    <text evidence="9">Regulatory subunit of the SLX1-SLX4 structure-specific endonuclease that resolves DNA secondary structures generated during DNA repair and recombination. Has endonuclease activity towards branched DNA substrates, introducing single-strand cuts in duplex DNA close to junctions with ss-DNA.</text>
</comment>
<comment type="caution">
    <text evidence="11">The sequence shown here is derived from an EMBL/GenBank/DDBJ whole genome shotgun (WGS) entry which is preliminary data.</text>
</comment>
<dbReference type="InterPro" id="IPR027784">
    <property type="entry name" value="Slx4_ascomycetes"/>
</dbReference>
<gene>
    <name evidence="9" type="primary">SLX4</name>
    <name evidence="11" type="ORF">B2J93_4080</name>
</gene>
<dbReference type="GO" id="GO:0017108">
    <property type="term" value="F:5'-flap endonuclease activity"/>
    <property type="evidence" value="ECO:0007669"/>
    <property type="project" value="InterPro"/>
</dbReference>
<evidence type="ECO:0000313" key="11">
    <source>
        <dbReference type="EMBL" id="OWP04798.1"/>
    </source>
</evidence>
<keyword evidence="5 9" id="KW-0233">DNA recombination</keyword>
<evidence type="ECO:0000256" key="4">
    <source>
        <dbReference type="ARBA" id="ARBA00022763"/>
    </source>
</evidence>
<feature type="compositionally biased region" description="Basic residues" evidence="10">
    <location>
        <begin position="185"/>
        <end position="194"/>
    </location>
</feature>
<comment type="subunit">
    <text evidence="9">Forms a heterodimer with SLX1.</text>
</comment>
<sequence length="894" mass="96924">MADAYIISSSPPPRELETFDMPSSPPLPPLNEILKKVPVLRTGSPAASRPLIAPARFNGASTSFEKTQSTVLNEDRPFVRENDIYDMPQDLTPKAAKAKPRKITAKKADKGKQKVVKAQMAVSKRVPTLEGAEVKIKQPRKSRAKIAAAINIEGAAAKDIVPVHRTARAKKAVKETPGDDTPKQKPVRKSRAKKSNAESQPKLPRAKVTKVSSHAETASKASALLSLNASADSLDTGLVEAVRRRATWTPPPNVCAQAVTPAGLGPFDVVSASAGSVESGDRGQKFTDLLGNYGFSKAESSTTTANRVAAGEVPRKRKLLELVKTSVATATAASPRVKATKKKPRTITDLATSAYADDEEELPAKPAPLLQYFSLQDTETATSDGFKIPTKPRSKGTVKGRAKGKKGSANSPILLSPESALKQVGDQAFVFGTSSQLAREDSPTLLRDLHEAMRASNEIEHEDPFADCSPEPVLHDVKGREAGSLSTRRSLWSAASRDIRGKLDSIEMVDLATSSPMLLNSASAAAALDVLQCIPDGDGEESWHDIEKLTQSLPQKPQPIKALSNDSQVDKTKDCSIMPTPPATRVADPPTPQMVKLSKATDIPEASQPSATSSKAAAKLQDLRRPNFEAYTTLQLAKEVASYRFKPIKSRTSMITLLEKCWEGKNRTALASLGTNNKPVARDETAKPADQVISQKYESPKRPRRRPRNESTSASPSKANLKSSRKEANAGESLEMHSATPLSQIRTLQDSQNKPQETEEISDSDTAITPSPPRRTVSRKRDKPPALSISSSVSDASLDLSPISTEKLLFKHIYLAITGAPRSKNSLDPSWHEKMLLYDPIILEDLTVWLNTGALERAGWDGEVDPKEVKKWCESKSVCCLWRENLRGGSRSRY</sequence>
<evidence type="ECO:0000313" key="12">
    <source>
        <dbReference type="Proteomes" id="UP000242519"/>
    </source>
</evidence>
<evidence type="ECO:0000256" key="10">
    <source>
        <dbReference type="SAM" id="MobiDB-lite"/>
    </source>
</evidence>
<keyword evidence="4 9" id="KW-0227">DNA damage</keyword>
<dbReference type="Proteomes" id="UP000242519">
    <property type="component" value="Unassembled WGS sequence"/>
</dbReference>
<dbReference type="AlphaFoldDB" id="A0A218Z9Z0"/>
<feature type="region of interest" description="Disordered" evidence="10">
    <location>
        <begin position="167"/>
        <end position="214"/>
    </location>
</feature>
<dbReference type="Pfam" id="PF09494">
    <property type="entry name" value="Slx4"/>
    <property type="match status" value="1"/>
</dbReference>
<evidence type="ECO:0000256" key="1">
    <source>
        <dbReference type="ARBA" id="ARBA00004123"/>
    </source>
</evidence>
<feature type="compositionally biased region" description="Basic and acidic residues" evidence="10">
    <location>
        <begin position="172"/>
        <end position="183"/>
    </location>
</feature>
<evidence type="ECO:0000256" key="7">
    <source>
        <dbReference type="ARBA" id="ARBA00023242"/>
    </source>
</evidence>
<feature type="region of interest" description="Disordered" evidence="10">
    <location>
        <begin position="551"/>
        <end position="592"/>
    </location>
</feature>
<dbReference type="OrthoDB" id="5349119at2759"/>
<comment type="similarity">
    <text evidence="2 9">Belongs to the SLX4 family.</text>
</comment>
<accession>A0A218Z9Z0</accession>
<keyword evidence="3 9" id="KW-0597">Phosphoprotein</keyword>
<feature type="region of interest" description="Disordered" evidence="10">
    <location>
        <begin position="600"/>
        <end position="619"/>
    </location>
</feature>
<keyword evidence="6 9" id="KW-0234">DNA repair</keyword>
<comment type="subcellular location">
    <subcellularLocation>
        <location evidence="1 9">Nucleus</location>
    </subcellularLocation>
</comment>
<dbReference type="EMBL" id="MZNU01000093">
    <property type="protein sequence ID" value="OWP04798.1"/>
    <property type="molecule type" value="Genomic_DNA"/>
</dbReference>
<proteinExistence type="inferred from homology"/>
<dbReference type="GO" id="GO:0006310">
    <property type="term" value="P:DNA recombination"/>
    <property type="evidence" value="ECO:0007669"/>
    <property type="project" value="UniProtKB-UniRule"/>
</dbReference>
<evidence type="ECO:0000256" key="9">
    <source>
        <dbReference type="HAMAP-Rule" id="MF_03110"/>
    </source>
</evidence>
<keyword evidence="7 9" id="KW-0539">Nucleus</keyword>
<evidence type="ECO:0000256" key="5">
    <source>
        <dbReference type="ARBA" id="ARBA00023172"/>
    </source>
</evidence>
<protein>
    <recommendedName>
        <fullName evidence="8 9">Structure-specific endonuclease subunit SLX4</fullName>
    </recommendedName>
</protein>
<name>A0A218Z9Z0_9HELO</name>
<evidence type="ECO:0000256" key="8">
    <source>
        <dbReference type="ARBA" id="ARBA00029496"/>
    </source>
</evidence>
<dbReference type="CDD" id="cd22999">
    <property type="entry name" value="SAP_SLX4"/>
    <property type="match status" value="1"/>
</dbReference>
<dbReference type="GO" id="GO:0033557">
    <property type="term" value="C:Slx1-Slx4 complex"/>
    <property type="evidence" value="ECO:0007669"/>
    <property type="project" value="UniProtKB-UniRule"/>
</dbReference>
<feature type="compositionally biased region" description="Basic residues" evidence="10">
    <location>
        <begin position="390"/>
        <end position="406"/>
    </location>
</feature>
<evidence type="ECO:0000256" key="6">
    <source>
        <dbReference type="ARBA" id="ARBA00023204"/>
    </source>
</evidence>
<dbReference type="HAMAP" id="MF_03110">
    <property type="entry name" value="Endonuc_su_Slx4"/>
    <property type="match status" value="1"/>
</dbReference>
<organism evidence="11 12">
    <name type="scientific">Diplocarpon coronariae</name>
    <dbReference type="NCBI Taxonomy" id="2795749"/>
    <lineage>
        <taxon>Eukaryota</taxon>
        <taxon>Fungi</taxon>
        <taxon>Dikarya</taxon>
        <taxon>Ascomycota</taxon>
        <taxon>Pezizomycotina</taxon>
        <taxon>Leotiomycetes</taxon>
        <taxon>Helotiales</taxon>
        <taxon>Drepanopezizaceae</taxon>
        <taxon>Diplocarpon</taxon>
    </lineage>
</organism>
<feature type="region of interest" description="Disordered" evidence="10">
    <location>
        <begin position="1"/>
        <end position="27"/>
    </location>
</feature>
<dbReference type="GO" id="GO:0006281">
    <property type="term" value="P:DNA repair"/>
    <property type="evidence" value="ECO:0007669"/>
    <property type="project" value="UniProtKB-UniRule"/>
</dbReference>
<feature type="compositionally biased region" description="Polar residues" evidence="10">
    <location>
        <begin position="710"/>
        <end position="722"/>
    </location>
</feature>
<feature type="compositionally biased region" description="Polar residues" evidence="10">
    <location>
        <begin position="740"/>
        <end position="755"/>
    </location>
</feature>
<dbReference type="InterPro" id="IPR018574">
    <property type="entry name" value="Structure-sp_endonuc_su_Slx4"/>
</dbReference>
<comment type="PTM">
    <text evidence="9">Phosphorylated in response to DNA damage.</text>
</comment>
<evidence type="ECO:0000256" key="2">
    <source>
        <dbReference type="ARBA" id="ARBA00006661"/>
    </source>
</evidence>